<dbReference type="AlphaFoldDB" id="A0A7S4KQR1"/>
<accession>A0A7S4KQR1</accession>
<dbReference type="EMBL" id="HBKN01021375">
    <property type="protein sequence ID" value="CAE2302550.1"/>
    <property type="molecule type" value="Transcribed_RNA"/>
</dbReference>
<feature type="region of interest" description="Disordered" evidence="1">
    <location>
        <begin position="106"/>
        <end position="147"/>
    </location>
</feature>
<gene>
    <name evidence="2" type="ORF">GTHE00462_LOCUS16791</name>
</gene>
<evidence type="ECO:0000256" key="1">
    <source>
        <dbReference type="SAM" id="MobiDB-lite"/>
    </source>
</evidence>
<protein>
    <submittedName>
        <fullName evidence="2">Uncharacterized protein</fullName>
    </submittedName>
</protein>
<name>A0A7S4KQR1_GUITH</name>
<proteinExistence type="predicted"/>
<sequence>MCVMSPIYSERSIEEGMSQAKAVLQNPALRFHRSALLHFERTNGSDSSGIYPPNRRILVRAWKRKRPGFRSTLKKKSSHLQNVLAITTSKNKEDLLASFKKFLQKRKTRRSKSHRTKKPCHKSGNQDEYFGDNELNGYLSETESVSM</sequence>
<organism evidence="2">
    <name type="scientific">Guillardia theta</name>
    <name type="common">Cryptophyte</name>
    <name type="synonym">Cryptomonas phi</name>
    <dbReference type="NCBI Taxonomy" id="55529"/>
    <lineage>
        <taxon>Eukaryota</taxon>
        <taxon>Cryptophyceae</taxon>
        <taxon>Pyrenomonadales</taxon>
        <taxon>Geminigeraceae</taxon>
        <taxon>Guillardia</taxon>
    </lineage>
</organism>
<feature type="compositionally biased region" description="Basic residues" evidence="1">
    <location>
        <begin position="106"/>
        <end position="121"/>
    </location>
</feature>
<evidence type="ECO:0000313" key="2">
    <source>
        <dbReference type="EMBL" id="CAE2302550.1"/>
    </source>
</evidence>
<reference evidence="2" key="1">
    <citation type="submission" date="2021-01" db="EMBL/GenBank/DDBJ databases">
        <authorList>
            <person name="Corre E."/>
            <person name="Pelletier E."/>
            <person name="Niang G."/>
            <person name="Scheremetjew M."/>
            <person name="Finn R."/>
            <person name="Kale V."/>
            <person name="Holt S."/>
            <person name="Cochrane G."/>
            <person name="Meng A."/>
            <person name="Brown T."/>
            <person name="Cohen L."/>
        </authorList>
    </citation>
    <scope>NUCLEOTIDE SEQUENCE</scope>
    <source>
        <strain evidence="2">CCMP 2712</strain>
    </source>
</reference>